<evidence type="ECO:0000256" key="4">
    <source>
        <dbReference type="ARBA" id="ARBA00023002"/>
    </source>
</evidence>
<dbReference type="OrthoDB" id="407298at2759"/>
<feature type="domain" description="Lipoxygenase" evidence="6">
    <location>
        <begin position="243"/>
        <end position="483"/>
    </location>
</feature>
<dbReference type="GO" id="GO:0046872">
    <property type="term" value="F:metal ion binding"/>
    <property type="evidence" value="ECO:0007669"/>
    <property type="project" value="UniProtKB-KW"/>
</dbReference>
<dbReference type="SUPFAM" id="SSF48484">
    <property type="entry name" value="Lipoxigenase"/>
    <property type="match status" value="1"/>
</dbReference>
<proteinExistence type="predicted"/>
<dbReference type="Proteomes" id="UP000799291">
    <property type="component" value="Unassembled WGS sequence"/>
</dbReference>
<dbReference type="EMBL" id="MU005595">
    <property type="protein sequence ID" value="KAF2680562.1"/>
    <property type="molecule type" value="Genomic_DNA"/>
</dbReference>
<sequence>MHIGNPLLLLSALALTEASPASISYKSLYPLERATVVANRKAGYQYSPSLIGEAAFFPTGLPGDAIKEQDLALWDIDRKLTEGDIAKDIGAMKAAIAAHSGTFKTLDDRMAPMPFEVDEHVVKKVTGTALDALKAPGSLFIIDHQRGSNLVYTPADTVTDRLLAKIIFNVNDMFHIQTFHLVAIHDVGEAVHQAALQTLSEEHPVMLLLQRFMFQAYSTREELCFNPDGHWDKNFLISEKGYLLNNMHDRGLVSGPHDPKHPFKSFPFLSDAFEIRDTFKAFSTGAVDSYYASDAVMVDDIELQNWFAEANKVAKVHDFPQCETGCHPCTKDVLVDVLTHFGCINRVAHHSLNGGDPVSSKAIRPFHFNGMYALVRIKKGVADLMPFLPNPAQSLAYIVSLTTLNRPLYEEQNRTLAHAFGDQETLARMHEQTRKEAGAFMTRVKALSAKIRAKSFNKNGLSEGVPYIWRAVNPGTIPYFFAV</sequence>
<keyword evidence="3" id="KW-0223">Dioxygenase</keyword>
<protein>
    <recommendedName>
        <fullName evidence="1">Manganese lipoxygenase</fullName>
    </recommendedName>
</protein>
<dbReference type="GO" id="GO:0050584">
    <property type="term" value="F:linoleate 11-lipoxygenase activity"/>
    <property type="evidence" value="ECO:0007669"/>
    <property type="project" value="UniProtKB-ARBA"/>
</dbReference>
<feature type="signal peptide" evidence="5">
    <location>
        <begin position="1"/>
        <end position="18"/>
    </location>
</feature>
<evidence type="ECO:0000256" key="5">
    <source>
        <dbReference type="SAM" id="SignalP"/>
    </source>
</evidence>
<dbReference type="InterPro" id="IPR013819">
    <property type="entry name" value="LipOase_C"/>
</dbReference>
<reference evidence="7" key="1">
    <citation type="journal article" date="2020" name="Stud. Mycol.">
        <title>101 Dothideomycetes genomes: a test case for predicting lifestyles and emergence of pathogens.</title>
        <authorList>
            <person name="Haridas S."/>
            <person name="Albert R."/>
            <person name="Binder M."/>
            <person name="Bloem J."/>
            <person name="Labutti K."/>
            <person name="Salamov A."/>
            <person name="Andreopoulos B."/>
            <person name="Baker S."/>
            <person name="Barry K."/>
            <person name="Bills G."/>
            <person name="Bluhm B."/>
            <person name="Cannon C."/>
            <person name="Castanera R."/>
            <person name="Culley D."/>
            <person name="Daum C."/>
            <person name="Ezra D."/>
            <person name="Gonzalez J."/>
            <person name="Henrissat B."/>
            <person name="Kuo A."/>
            <person name="Liang C."/>
            <person name="Lipzen A."/>
            <person name="Lutzoni F."/>
            <person name="Magnuson J."/>
            <person name="Mondo S."/>
            <person name="Nolan M."/>
            <person name="Ohm R."/>
            <person name="Pangilinan J."/>
            <person name="Park H.-J."/>
            <person name="Ramirez L."/>
            <person name="Alfaro M."/>
            <person name="Sun H."/>
            <person name="Tritt A."/>
            <person name="Yoshinaga Y."/>
            <person name="Zwiers L.-H."/>
            <person name="Turgeon B."/>
            <person name="Goodwin S."/>
            <person name="Spatafora J."/>
            <person name="Crous P."/>
            <person name="Grigoriev I."/>
        </authorList>
    </citation>
    <scope>NUCLEOTIDE SEQUENCE</scope>
    <source>
        <strain evidence="7">CBS 122367</strain>
    </source>
</reference>
<evidence type="ECO:0000256" key="1">
    <source>
        <dbReference type="ARBA" id="ARBA00021175"/>
    </source>
</evidence>
<keyword evidence="2" id="KW-0479">Metal-binding</keyword>
<dbReference type="InterPro" id="IPR000907">
    <property type="entry name" value="LipOase"/>
</dbReference>
<accession>A0A6G1IQQ9</accession>
<evidence type="ECO:0000313" key="8">
    <source>
        <dbReference type="Proteomes" id="UP000799291"/>
    </source>
</evidence>
<dbReference type="GO" id="GO:0034440">
    <property type="term" value="P:lipid oxidation"/>
    <property type="evidence" value="ECO:0007669"/>
    <property type="project" value="InterPro"/>
</dbReference>
<dbReference type="PROSITE" id="PS51393">
    <property type="entry name" value="LIPOXYGENASE_3"/>
    <property type="match status" value="1"/>
</dbReference>
<dbReference type="GO" id="GO:0043651">
    <property type="term" value="P:linoleic acid metabolic process"/>
    <property type="evidence" value="ECO:0007669"/>
    <property type="project" value="UniProtKB-ARBA"/>
</dbReference>
<organism evidence="7 8">
    <name type="scientific">Lentithecium fluviatile CBS 122367</name>
    <dbReference type="NCBI Taxonomy" id="1168545"/>
    <lineage>
        <taxon>Eukaryota</taxon>
        <taxon>Fungi</taxon>
        <taxon>Dikarya</taxon>
        <taxon>Ascomycota</taxon>
        <taxon>Pezizomycotina</taxon>
        <taxon>Dothideomycetes</taxon>
        <taxon>Pleosporomycetidae</taxon>
        <taxon>Pleosporales</taxon>
        <taxon>Massarineae</taxon>
        <taxon>Lentitheciaceae</taxon>
        <taxon>Lentithecium</taxon>
    </lineage>
</organism>
<keyword evidence="8" id="KW-1185">Reference proteome</keyword>
<evidence type="ECO:0000259" key="6">
    <source>
        <dbReference type="PROSITE" id="PS51393"/>
    </source>
</evidence>
<dbReference type="InterPro" id="IPR036226">
    <property type="entry name" value="LipOase_C_sf"/>
</dbReference>
<feature type="chain" id="PRO_5026130327" description="Manganese lipoxygenase" evidence="5">
    <location>
        <begin position="19"/>
        <end position="483"/>
    </location>
</feature>
<keyword evidence="5" id="KW-0732">Signal</keyword>
<evidence type="ECO:0000256" key="3">
    <source>
        <dbReference type="ARBA" id="ARBA00022964"/>
    </source>
</evidence>
<gene>
    <name evidence="7" type="ORF">K458DRAFT_445106</name>
</gene>
<name>A0A6G1IQQ9_9PLEO</name>
<dbReference type="Pfam" id="PF00305">
    <property type="entry name" value="Lipoxygenase"/>
    <property type="match status" value="1"/>
</dbReference>
<dbReference type="Gene3D" id="1.20.245.10">
    <property type="entry name" value="Lipoxygenase-1, Domain 5"/>
    <property type="match status" value="1"/>
</dbReference>
<keyword evidence="4" id="KW-0560">Oxidoreductase</keyword>
<dbReference type="AlphaFoldDB" id="A0A6G1IQQ9"/>
<evidence type="ECO:0000256" key="2">
    <source>
        <dbReference type="ARBA" id="ARBA00022723"/>
    </source>
</evidence>
<dbReference type="PANTHER" id="PTHR11771">
    <property type="entry name" value="LIPOXYGENASE"/>
    <property type="match status" value="1"/>
</dbReference>
<evidence type="ECO:0000313" key="7">
    <source>
        <dbReference type="EMBL" id="KAF2680562.1"/>
    </source>
</evidence>